<evidence type="ECO:0000259" key="16">
    <source>
        <dbReference type="Pfam" id="PF00725"/>
    </source>
</evidence>
<evidence type="ECO:0000256" key="10">
    <source>
        <dbReference type="ARBA" id="ARBA00023140"/>
    </source>
</evidence>
<evidence type="ECO:0000256" key="12">
    <source>
        <dbReference type="ARBA" id="ARBA00023239"/>
    </source>
</evidence>
<dbReference type="GO" id="GO:0003857">
    <property type="term" value="F:(3S)-3-hydroxyacyl-CoA dehydrogenase (NAD+) activity"/>
    <property type="evidence" value="ECO:0007669"/>
    <property type="project" value="UniProtKB-EC"/>
</dbReference>
<keyword evidence="11" id="KW-0413">Isomerase</keyword>
<evidence type="ECO:0000256" key="11">
    <source>
        <dbReference type="ARBA" id="ARBA00023235"/>
    </source>
</evidence>
<keyword evidence="5" id="KW-0276">Fatty acid metabolism</keyword>
<comment type="subunit">
    <text evidence="4">Monomer.</text>
</comment>
<comment type="similarity">
    <text evidence="15">Belongs to the enoyl-CoA hydratase/isomerase family.</text>
</comment>
<keyword evidence="19" id="KW-1185">Reference proteome</keyword>
<feature type="domain" description="3-hydroxyacyl-CoA dehydrogenase C-terminal" evidence="16">
    <location>
        <begin position="605"/>
        <end position="690"/>
    </location>
</feature>
<evidence type="ECO:0000313" key="19">
    <source>
        <dbReference type="Proteomes" id="UP000245444"/>
    </source>
</evidence>
<dbReference type="KEGG" id="mtea:DK419_06445"/>
<feature type="domain" description="3-hydroxyacyl-CoA dehydrogenase C-terminal" evidence="16">
    <location>
        <begin position="486"/>
        <end position="570"/>
    </location>
</feature>
<dbReference type="InterPro" id="IPR006108">
    <property type="entry name" value="3HC_DH_C"/>
</dbReference>
<dbReference type="RefSeq" id="WP_109958352.1">
    <property type="nucleotide sequence ID" value="NZ_CP029553.1"/>
</dbReference>
<dbReference type="CDD" id="cd06558">
    <property type="entry name" value="crotonase-like"/>
    <property type="match status" value="1"/>
</dbReference>
<dbReference type="Gene3D" id="1.10.1040.50">
    <property type="match status" value="1"/>
</dbReference>
<evidence type="ECO:0000256" key="5">
    <source>
        <dbReference type="ARBA" id="ARBA00022832"/>
    </source>
</evidence>
<accession>A0A2U8WL07</accession>
<reference evidence="18 19" key="1">
    <citation type="submission" date="2018-05" db="EMBL/GenBank/DDBJ databases">
        <title>Complete Genome Sequence of Methylobacterium sp. 17Sr1-28.</title>
        <authorList>
            <person name="Srinivasan S."/>
        </authorList>
    </citation>
    <scope>NUCLEOTIDE SEQUENCE [LARGE SCALE GENOMIC DNA]</scope>
    <source>
        <strain evidence="18 19">17Sr1-28</strain>
    </source>
</reference>
<dbReference type="SUPFAM" id="SSF51735">
    <property type="entry name" value="NAD(P)-binding Rossmann-fold domains"/>
    <property type="match status" value="1"/>
</dbReference>
<dbReference type="Pfam" id="PF02737">
    <property type="entry name" value="3HCDH_N"/>
    <property type="match status" value="1"/>
</dbReference>
<comment type="catalytic activity">
    <reaction evidence="14">
        <text>a (3S)-3-hydroxyacyl-CoA + NAD(+) = a 3-oxoacyl-CoA + NADH + H(+)</text>
        <dbReference type="Rhea" id="RHEA:22432"/>
        <dbReference type="ChEBI" id="CHEBI:15378"/>
        <dbReference type="ChEBI" id="CHEBI:57318"/>
        <dbReference type="ChEBI" id="CHEBI:57540"/>
        <dbReference type="ChEBI" id="CHEBI:57945"/>
        <dbReference type="ChEBI" id="CHEBI:90726"/>
        <dbReference type="EC" id="1.1.1.35"/>
    </reaction>
</comment>
<dbReference type="InterPro" id="IPR006176">
    <property type="entry name" value="3-OHacyl-CoA_DH_NAD-bd"/>
</dbReference>
<dbReference type="Proteomes" id="UP000245444">
    <property type="component" value="Chromosome"/>
</dbReference>
<dbReference type="Gene3D" id="3.90.226.10">
    <property type="entry name" value="2-enoyl-CoA Hydratase, Chain A, domain 1"/>
    <property type="match status" value="1"/>
</dbReference>
<dbReference type="SUPFAM" id="SSF48179">
    <property type="entry name" value="6-phosphogluconate dehydrogenase C-terminal domain-like"/>
    <property type="match status" value="2"/>
</dbReference>
<keyword evidence="10" id="KW-0576">Peroxisome</keyword>
<evidence type="ECO:0000256" key="8">
    <source>
        <dbReference type="ARBA" id="ARBA00023027"/>
    </source>
</evidence>
<dbReference type="EMBL" id="CP029553">
    <property type="protein sequence ID" value="AWN45996.1"/>
    <property type="molecule type" value="Genomic_DNA"/>
</dbReference>
<keyword evidence="12" id="KW-0456">Lyase</keyword>
<dbReference type="GO" id="GO:0070403">
    <property type="term" value="F:NAD+ binding"/>
    <property type="evidence" value="ECO:0007669"/>
    <property type="project" value="InterPro"/>
</dbReference>
<dbReference type="FunFam" id="3.40.50.720:FF:000009">
    <property type="entry name" value="Fatty oxidation complex, alpha subunit"/>
    <property type="match status" value="1"/>
</dbReference>
<dbReference type="Gene3D" id="3.40.50.720">
    <property type="entry name" value="NAD(P)-binding Rossmann-like Domain"/>
    <property type="match status" value="1"/>
</dbReference>
<evidence type="ECO:0000256" key="6">
    <source>
        <dbReference type="ARBA" id="ARBA00022963"/>
    </source>
</evidence>
<dbReference type="InterPro" id="IPR036291">
    <property type="entry name" value="NAD(P)-bd_dom_sf"/>
</dbReference>
<evidence type="ECO:0000256" key="9">
    <source>
        <dbReference type="ARBA" id="ARBA00023098"/>
    </source>
</evidence>
<evidence type="ECO:0000256" key="2">
    <source>
        <dbReference type="ARBA" id="ARBA00005005"/>
    </source>
</evidence>
<dbReference type="PANTHER" id="PTHR23309">
    <property type="entry name" value="3-HYDROXYACYL-COA DEHYROGENASE"/>
    <property type="match status" value="1"/>
</dbReference>
<dbReference type="GO" id="GO:0006635">
    <property type="term" value="P:fatty acid beta-oxidation"/>
    <property type="evidence" value="ECO:0007669"/>
    <property type="project" value="UniProtKB-UniPathway"/>
</dbReference>
<name>A0A2U8WL07_9HYPH</name>
<dbReference type="InterPro" id="IPR029045">
    <property type="entry name" value="ClpP/crotonase-like_dom_sf"/>
</dbReference>
<dbReference type="Pfam" id="PF00378">
    <property type="entry name" value="ECH_1"/>
    <property type="match status" value="1"/>
</dbReference>
<dbReference type="OrthoDB" id="9771883at2"/>
<evidence type="ECO:0000256" key="13">
    <source>
        <dbReference type="ARBA" id="ARBA00023268"/>
    </source>
</evidence>
<dbReference type="GO" id="GO:0016853">
    <property type="term" value="F:isomerase activity"/>
    <property type="evidence" value="ECO:0007669"/>
    <property type="project" value="UniProtKB-KW"/>
</dbReference>
<evidence type="ECO:0000256" key="1">
    <source>
        <dbReference type="ARBA" id="ARBA00004275"/>
    </source>
</evidence>
<evidence type="ECO:0000256" key="4">
    <source>
        <dbReference type="ARBA" id="ARBA00011245"/>
    </source>
</evidence>
<proteinExistence type="inferred from homology"/>
<comment type="similarity">
    <text evidence="3">In the N-terminal section; belongs to the enoyl-CoA hydratase/isomerase family.</text>
</comment>
<evidence type="ECO:0000259" key="17">
    <source>
        <dbReference type="Pfam" id="PF02737"/>
    </source>
</evidence>
<dbReference type="InterPro" id="IPR008927">
    <property type="entry name" value="6-PGluconate_DH-like_C_sf"/>
</dbReference>
<evidence type="ECO:0000256" key="3">
    <source>
        <dbReference type="ARBA" id="ARBA00008750"/>
    </source>
</evidence>
<dbReference type="SUPFAM" id="SSF52096">
    <property type="entry name" value="ClpP/crotonase"/>
    <property type="match status" value="1"/>
</dbReference>
<gene>
    <name evidence="18" type="ORF">DK419_06445</name>
</gene>
<dbReference type="AlphaFoldDB" id="A0A2U8WL07"/>
<evidence type="ECO:0000313" key="18">
    <source>
        <dbReference type="EMBL" id="AWN45996.1"/>
    </source>
</evidence>
<keyword evidence="7" id="KW-0560">Oxidoreductase</keyword>
<comment type="pathway">
    <text evidence="2">Lipid metabolism; fatty acid beta-oxidation.</text>
</comment>
<evidence type="ECO:0000256" key="14">
    <source>
        <dbReference type="ARBA" id="ARBA00049556"/>
    </source>
</evidence>
<evidence type="ECO:0000256" key="15">
    <source>
        <dbReference type="RuleBase" id="RU003707"/>
    </source>
</evidence>
<dbReference type="InterPro" id="IPR001753">
    <property type="entry name" value="Enoyl-CoA_hydra/iso"/>
</dbReference>
<feature type="domain" description="3-hydroxyacyl-CoA dehydrogenase NAD binding" evidence="17">
    <location>
        <begin position="306"/>
        <end position="482"/>
    </location>
</feature>
<evidence type="ECO:0000256" key="7">
    <source>
        <dbReference type="ARBA" id="ARBA00023002"/>
    </source>
</evidence>
<dbReference type="InterPro" id="IPR018376">
    <property type="entry name" value="Enoyl-CoA_hyd/isom_CS"/>
</dbReference>
<organism evidence="18 19">
    <name type="scientific">Methylobacterium terrae</name>
    <dbReference type="NCBI Taxonomy" id="2202827"/>
    <lineage>
        <taxon>Bacteria</taxon>
        <taxon>Pseudomonadati</taxon>
        <taxon>Pseudomonadota</taxon>
        <taxon>Alphaproteobacteria</taxon>
        <taxon>Hyphomicrobiales</taxon>
        <taxon>Methylobacteriaceae</taxon>
        <taxon>Methylobacterium</taxon>
    </lineage>
</organism>
<keyword evidence="8" id="KW-0520">NAD</keyword>
<sequence length="695" mass="74690">MAQDTPAQTPVSTAREGAVAVLTLQSGPVNALGTALRQGILAALEAAEADPAVRAIVLIGGGRMFSAGADITEFGKPQSGIGLPDLLNRIEAAGKPVVAAIHGNALGGGLETALACHYRVAVPSAKVGLPEVKLGILPGAGGTQRLPRVVGPRKALEVIVGGSPIGAKAAAAMGLIDELAPEDGLRAHAIAFAERVVAEGRPLLKIRDRDDKIAEGRENPGLFSAFREENARKTRGFEAPEACIACVEAACRLPFDEGLAFERTEFQKLVSGTQSAAQRYVFFAERQAAKIPDVPDDTPARPIARVGVIGAGTMGGGISMNFLNAGIPVTIVETKREALDRGLKTIRTNYENTAKKGRLRPEDVETRMGLLSDTLELEKLAECDLIIEAVFEDMGIKKEIFSKLDTIAKPGAILASNTSYLDVDAIAAMTSRPADVIGMHFFSPANVMRLLEVVRGEKTAKDVIATAMQIGRKVGKIPVLVGVCHGFVGNRMLAQRQREANRLILEGVTPWDVDRVVYEFGLPMGPFTMSDLAGLDIGWSAETNKSESVRDLLCEQDRRGQKTGAGFYDYDAKRKATPSKVTEEIIARVAERQGVTRRDATDQEILERTLYPMVNEGAKILEEGKAIRASDIDIVWINGYGWPVYRGGPMFWADTIGLPKVLERLRAYQAEYGDEFKPSALLERLAAEGKGFKDL</sequence>
<keyword evidence="13" id="KW-0511">Multifunctional enzyme</keyword>
<dbReference type="PANTHER" id="PTHR23309:SF49">
    <property type="entry name" value="PEROXISOMAL BIFUNCTIONAL ENZYME"/>
    <property type="match status" value="1"/>
</dbReference>
<dbReference type="PROSITE" id="PS00166">
    <property type="entry name" value="ENOYL_COA_HYDRATASE"/>
    <property type="match status" value="1"/>
</dbReference>
<protein>
    <submittedName>
        <fullName evidence="18">3-hydroxyacyl-CoA dehydrogenase</fullName>
    </submittedName>
</protein>
<dbReference type="FunFam" id="1.10.1040.50:FF:000006">
    <property type="entry name" value="Peroxisomal bifunctional enzyme"/>
    <property type="match status" value="1"/>
</dbReference>
<keyword evidence="9" id="KW-0443">Lipid metabolism</keyword>
<dbReference type="UniPathway" id="UPA00659"/>
<keyword evidence="6" id="KW-0442">Lipid degradation</keyword>
<dbReference type="GO" id="GO:0004300">
    <property type="term" value="F:enoyl-CoA hydratase activity"/>
    <property type="evidence" value="ECO:0007669"/>
    <property type="project" value="UniProtKB-ARBA"/>
</dbReference>
<dbReference type="Pfam" id="PF00725">
    <property type="entry name" value="3HCDH"/>
    <property type="match status" value="2"/>
</dbReference>
<comment type="subcellular location">
    <subcellularLocation>
        <location evidence="1">Peroxisome</location>
    </subcellularLocation>
</comment>